<comment type="caution">
    <text evidence="5">The sequence shown here is derived from an EMBL/GenBank/DDBJ whole genome shotgun (WGS) entry which is preliminary data.</text>
</comment>
<dbReference type="VEuPathDB" id="ToxoDB:TGCOUG_229460"/>
<feature type="region of interest" description="Disordered" evidence="2">
    <location>
        <begin position="1093"/>
        <end position="1112"/>
    </location>
</feature>
<dbReference type="InterPro" id="IPR001650">
    <property type="entry name" value="Helicase_C-like"/>
</dbReference>
<reference evidence="5 6" key="1">
    <citation type="journal article" date="2016" name="Nat. Commun.">
        <title>Local admixture of amplified and diversified secreted pathogenesis determinants shapes mosaic Toxoplasma gondii genomes.</title>
        <authorList>
            <person name="Lorenzi H."/>
            <person name="Khan A."/>
            <person name="Behnke M.S."/>
            <person name="Namasivayam S."/>
            <person name="Swapna L.S."/>
            <person name="Hadjithomas M."/>
            <person name="Karamycheva S."/>
            <person name="Pinney D."/>
            <person name="Brunk B.P."/>
            <person name="Ajioka J.W."/>
            <person name="Ajzenberg D."/>
            <person name="Boothroyd J.C."/>
            <person name="Boyle J.P."/>
            <person name="Darde M.L."/>
            <person name="Diaz-Miranda M.A."/>
            <person name="Dubey J.P."/>
            <person name="Fritz H.M."/>
            <person name="Gennari S.M."/>
            <person name="Gregory B.D."/>
            <person name="Kim K."/>
            <person name="Saeij J.P."/>
            <person name="Su C."/>
            <person name="White M.W."/>
            <person name="Zhu X.Q."/>
            <person name="Howe D.K."/>
            <person name="Rosenthal B.M."/>
            <person name="Grigg M.E."/>
            <person name="Parkinson J."/>
            <person name="Liu L."/>
            <person name="Kissinger J.C."/>
            <person name="Roos D.S."/>
            <person name="Sibley L.D."/>
        </authorList>
    </citation>
    <scope>NUCLEOTIDE SEQUENCE [LARGE SCALE GENOMIC DNA]</scope>
    <source>
        <strain evidence="5 6">COUG</strain>
    </source>
</reference>
<feature type="compositionally biased region" description="Basic and acidic residues" evidence="2">
    <location>
        <begin position="1194"/>
        <end position="1204"/>
    </location>
</feature>
<feature type="domain" description="Helicase ATP-binding" evidence="3">
    <location>
        <begin position="699"/>
        <end position="875"/>
    </location>
</feature>
<feature type="compositionally biased region" description="Basic and acidic residues" evidence="2">
    <location>
        <begin position="1229"/>
        <end position="1239"/>
    </location>
</feature>
<evidence type="ECO:0000259" key="4">
    <source>
        <dbReference type="PROSITE" id="PS51194"/>
    </source>
</evidence>
<feature type="compositionally biased region" description="Low complexity" evidence="2">
    <location>
        <begin position="606"/>
        <end position="615"/>
    </location>
</feature>
<feature type="compositionally biased region" description="Low complexity" evidence="2">
    <location>
        <begin position="289"/>
        <end position="304"/>
    </location>
</feature>
<feature type="compositionally biased region" description="Polar residues" evidence="2">
    <location>
        <begin position="1167"/>
        <end position="1184"/>
    </location>
</feature>
<protein>
    <submittedName>
        <fullName evidence="5">SWI2/SNF2-containing protein</fullName>
    </submittedName>
</protein>
<feature type="compositionally biased region" description="Basic and acidic residues" evidence="2">
    <location>
        <begin position="93"/>
        <end position="151"/>
    </location>
</feature>
<dbReference type="GO" id="GO:0005524">
    <property type="term" value="F:ATP binding"/>
    <property type="evidence" value="ECO:0007669"/>
    <property type="project" value="InterPro"/>
</dbReference>
<dbReference type="GO" id="GO:0016787">
    <property type="term" value="F:hydrolase activity"/>
    <property type="evidence" value="ECO:0007669"/>
    <property type="project" value="UniProtKB-KW"/>
</dbReference>
<sequence>MSARCVDWKRYLYNGGKSAPVQQVSGLPRIPRARKLADELLGLNDEENPNQKQSAQDGEDEKPLTPSAARPSDTSRRLLTPCASQGSSPPQDQQRHLDQTRGREETDRERDRERDRRLRERDWETERDIERGPERERGWGRERMEARERSDGWSLSGLPAQRRREGREARGSQDGWRDRAQEGRFSPSPRTSPRPRDPLGADLGSVSGTSTVQPEDMSSSKSTERREHCESSTVHRGERAVEKDRAAGKDTREVSRETRDERRTPAVPNTEKHGECVSAVETADKCLTASSHASSPSVSSLASSWRGETALRNSETQATASEACRDGPAPGDASESFCSSSAGRLTCLHSSFSARPAKASFGEAGRHFAHSNAPWAARQRLPSFASPSRLELQGEKRKAEEGEKRASSPASVKVKKPRREGENAPADAPSKAENAEPGTPGKAETCGVDTPEKGGDQRGAPSETSSPSVKRLRGKRRRLIRVGSPGSSDDELPRRPSLSLTLNGCPADSHRPMDASVDVSGNHETEGPLACTDRGPQSAQKAPVSVHVAAEKRRPSPEEVQVSSEAGKTRSRASGVPASSRLASPKAASLRGSLGSGDARSRLQVEASESSSSSESSDEDDALEALQDCLRESTEMTSRLVQALGGAESGTQRDVAEKIGRGRCHPEKSFALPADLREHTSSVADRLKEYQQCGVHWLLTLHESNRNGILADEMGLGKTAQTCVFLNYLYQSGRVSSPTIIAAPASLLDNWMQELEAWAPFLAPDRVLKYHGKQMERREMALQFLDALDSEEKVLVLVTSLNTLTSKWDVQYLKQIREVAYLVVDEAHSLKNKDSLVYRKLNRTLKCERRLLLTGSPIQNRTLELRNLLLFLMPSVFDGDSLDLALKAFYRQSRRQKAAEQRRQRRLASPSAGSARDSPKTADAHTTEVSSEVLQTEGDSASSPSSPSSSSSSAAASSSVLEAGGEISAQGECSPSSREGVAESRSLLDELTSGDFASGLGSGQSLPLLDKKDKAALGKEEPCQQAAEVECLQRILSPFILRRLKNEVLGCLPKKKNVVLRCEMQGRQRELYIQEIKTWESELTRSLEKLTSELTGSLPPSPSSSASSASSSSASFASSSSASFASSSSASSASSSSASCSSAAETARSGASAVSEKEKPSSVESLDSGNSEGPSLSPDSSTAEKPQDETQLVGEKRDKSRSTDRVSNGVEEGESASPDAPDSCSGDSGEAHASEKGDRGAVGWRAEGEAVGDEGERTAGGLCEETRGEKGAKGEAAPASKKKFVNSLLARLRRICNHPVLMQGAYTNEQLEEITRHFWLRVDGFKGNPREKVDLEIRKWSDYEVHQAIQQQISQGDSRLAHLSLPKEMIMDSAKIRKMIELVSEIKKKGEKALIFSQYTTYLDVVEESLTTFCGDIGKCRLDGSTAVEDRQALVDDFSTNPDLTIFLLSTKAGGQGLNLTAARTVILMDQDWNPQNDRQAEDRVHRLGQTQDVTIYRLCCRGTVEESILKCCQAKLDLDVAFGGNSEVLQAAILQDSLNVLSREDALDKSKT</sequence>
<feature type="compositionally biased region" description="Basic and acidic residues" evidence="2">
    <location>
        <begin position="917"/>
        <end position="926"/>
    </location>
</feature>
<feature type="region of interest" description="Disordered" evidence="2">
    <location>
        <begin position="38"/>
        <end position="339"/>
    </location>
</feature>
<gene>
    <name evidence="5" type="ORF">TGCOUG_229460</name>
</gene>
<dbReference type="CDD" id="cd18793">
    <property type="entry name" value="SF2_C_SNF"/>
    <property type="match status" value="1"/>
</dbReference>
<dbReference type="InterPro" id="IPR014001">
    <property type="entry name" value="Helicase_ATP-bd"/>
</dbReference>
<proteinExistence type="predicted"/>
<evidence type="ECO:0000313" key="6">
    <source>
        <dbReference type="Proteomes" id="UP000236343"/>
    </source>
</evidence>
<evidence type="ECO:0000313" key="5">
    <source>
        <dbReference type="EMBL" id="PIM03433.1"/>
    </source>
</evidence>
<feature type="compositionally biased region" description="Low complexity" evidence="2">
    <location>
        <begin position="940"/>
        <end position="959"/>
    </location>
</feature>
<feature type="compositionally biased region" description="Basic and acidic residues" evidence="2">
    <location>
        <begin position="222"/>
        <end position="275"/>
    </location>
</feature>
<keyword evidence="1" id="KW-0378">Hydrolase</keyword>
<feature type="compositionally biased region" description="Polar residues" evidence="2">
    <location>
        <begin position="82"/>
        <end position="92"/>
    </location>
</feature>
<dbReference type="PROSITE" id="PS51194">
    <property type="entry name" value="HELICASE_CTER"/>
    <property type="match status" value="1"/>
</dbReference>
<dbReference type="InterPro" id="IPR038718">
    <property type="entry name" value="SNF2-like_sf"/>
</dbReference>
<dbReference type="Pfam" id="PF00176">
    <property type="entry name" value="SNF2-rel_dom"/>
    <property type="match status" value="2"/>
</dbReference>
<feature type="compositionally biased region" description="Basic residues" evidence="2">
    <location>
        <begin position="470"/>
        <end position="480"/>
    </location>
</feature>
<feature type="compositionally biased region" description="Polar residues" evidence="2">
    <location>
        <begin position="311"/>
        <end position="320"/>
    </location>
</feature>
<name>A0A2G8Y832_TOXGO</name>
<dbReference type="EMBL" id="AGQR02000758">
    <property type="protein sequence ID" value="PIM03433.1"/>
    <property type="molecule type" value="Genomic_DNA"/>
</dbReference>
<dbReference type="Gene3D" id="3.40.50.300">
    <property type="entry name" value="P-loop containing nucleotide triphosphate hydrolases"/>
    <property type="match status" value="2"/>
</dbReference>
<feature type="compositionally biased region" description="Polar residues" evidence="2">
    <location>
        <begin position="206"/>
        <end position="221"/>
    </location>
</feature>
<dbReference type="CDD" id="cd17919">
    <property type="entry name" value="DEXHc_Snf"/>
    <property type="match status" value="1"/>
</dbReference>
<accession>A0A2G8Y832</accession>
<feature type="region of interest" description="Disordered" evidence="2">
    <location>
        <begin position="1148"/>
        <end position="1280"/>
    </location>
</feature>
<feature type="compositionally biased region" description="Basic and acidic residues" evidence="2">
    <location>
        <begin position="162"/>
        <end position="182"/>
    </location>
</feature>
<dbReference type="InterPro" id="IPR000330">
    <property type="entry name" value="SNF2_N"/>
</dbReference>
<dbReference type="SUPFAM" id="SSF52540">
    <property type="entry name" value="P-loop containing nucleoside triphosphate hydrolases"/>
    <property type="match status" value="2"/>
</dbReference>
<organism evidence="5 6">
    <name type="scientific">Toxoplasma gondii COUG</name>
    <dbReference type="NCBI Taxonomy" id="1074873"/>
    <lineage>
        <taxon>Eukaryota</taxon>
        <taxon>Sar</taxon>
        <taxon>Alveolata</taxon>
        <taxon>Apicomplexa</taxon>
        <taxon>Conoidasida</taxon>
        <taxon>Coccidia</taxon>
        <taxon>Eucoccidiorida</taxon>
        <taxon>Eimeriorina</taxon>
        <taxon>Sarcocystidae</taxon>
        <taxon>Toxoplasma</taxon>
    </lineage>
</organism>
<dbReference type="PROSITE" id="PS51192">
    <property type="entry name" value="HELICASE_ATP_BIND_1"/>
    <property type="match status" value="1"/>
</dbReference>
<feature type="region of interest" description="Disordered" evidence="2">
    <location>
        <begin position="377"/>
        <end position="623"/>
    </location>
</feature>
<feature type="region of interest" description="Disordered" evidence="2">
    <location>
        <begin position="899"/>
        <end position="961"/>
    </location>
</feature>
<dbReference type="InterPro" id="IPR049730">
    <property type="entry name" value="SNF2/RAD54-like_C"/>
</dbReference>
<feature type="compositionally biased region" description="Basic and acidic residues" evidence="2">
    <location>
        <begin position="1264"/>
        <end position="1273"/>
    </location>
</feature>
<feature type="domain" description="Helicase C-terminal" evidence="4">
    <location>
        <begin position="1378"/>
        <end position="1547"/>
    </location>
</feature>
<feature type="compositionally biased region" description="Basic and acidic residues" evidence="2">
    <location>
        <begin position="392"/>
        <end position="406"/>
    </location>
</feature>
<dbReference type="SMART" id="SM00490">
    <property type="entry name" value="HELICc"/>
    <property type="match status" value="1"/>
</dbReference>
<dbReference type="Proteomes" id="UP000236343">
    <property type="component" value="Unassembled WGS sequence"/>
</dbReference>
<dbReference type="Gene3D" id="3.40.50.10810">
    <property type="entry name" value="Tandem AAA-ATPase domain"/>
    <property type="match status" value="2"/>
</dbReference>
<evidence type="ECO:0000259" key="3">
    <source>
        <dbReference type="PROSITE" id="PS51192"/>
    </source>
</evidence>
<feature type="compositionally biased region" description="Polar residues" evidence="2">
    <location>
        <begin position="927"/>
        <end position="939"/>
    </location>
</feature>
<feature type="compositionally biased region" description="Low complexity" evidence="2">
    <location>
        <begin position="1103"/>
        <end position="1112"/>
    </location>
</feature>
<dbReference type="Pfam" id="PF00271">
    <property type="entry name" value="Helicase_C"/>
    <property type="match status" value="1"/>
</dbReference>
<dbReference type="SMART" id="SM00487">
    <property type="entry name" value="DEXDc"/>
    <property type="match status" value="1"/>
</dbReference>
<evidence type="ECO:0000256" key="2">
    <source>
        <dbReference type="SAM" id="MobiDB-lite"/>
    </source>
</evidence>
<dbReference type="InterPro" id="IPR027417">
    <property type="entry name" value="P-loop_NTPase"/>
</dbReference>
<evidence type="ECO:0000256" key="1">
    <source>
        <dbReference type="ARBA" id="ARBA00022801"/>
    </source>
</evidence>
<dbReference type="PANTHER" id="PTHR10799">
    <property type="entry name" value="SNF2/RAD54 HELICASE FAMILY"/>
    <property type="match status" value="1"/>
</dbReference>